<evidence type="ECO:0000313" key="1">
    <source>
        <dbReference type="EMBL" id="GBQ08921.1"/>
    </source>
</evidence>
<organism evidence="1 2">
    <name type="scientific">Saccharibacter floricola DSM 15669</name>
    <dbReference type="NCBI Taxonomy" id="1123227"/>
    <lineage>
        <taxon>Bacteria</taxon>
        <taxon>Pseudomonadati</taxon>
        <taxon>Pseudomonadota</taxon>
        <taxon>Alphaproteobacteria</taxon>
        <taxon>Acetobacterales</taxon>
        <taxon>Acetobacteraceae</taxon>
        <taxon>Saccharibacter</taxon>
    </lineage>
</organism>
<protein>
    <recommendedName>
        <fullName evidence="3">ArsR family transcriptional regulator</fullName>
    </recommendedName>
</protein>
<evidence type="ECO:0008006" key="3">
    <source>
        <dbReference type="Google" id="ProtNLM"/>
    </source>
</evidence>
<evidence type="ECO:0000313" key="2">
    <source>
        <dbReference type="Proteomes" id="UP001062901"/>
    </source>
</evidence>
<name>A0ABQ0P1H9_9PROT</name>
<proteinExistence type="predicted"/>
<reference evidence="1" key="1">
    <citation type="submission" date="2013-04" db="EMBL/GenBank/DDBJ databases">
        <title>The genome sequencing project of 58 acetic acid bacteria.</title>
        <authorList>
            <person name="Okamoto-Kainuma A."/>
            <person name="Ishikawa M."/>
            <person name="Umino S."/>
            <person name="Koizumi Y."/>
            <person name="Shiwa Y."/>
            <person name="Yoshikawa H."/>
            <person name="Matsutani M."/>
            <person name="Matsushita K."/>
        </authorList>
    </citation>
    <scope>NUCLEOTIDE SEQUENCE</scope>
    <source>
        <strain evidence="1">DSM 15669</strain>
    </source>
</reference>
<keyword evidence="2" id="KW-1185">Reference proteome</keyword>
<dbReference type="RefSeq" id="WP_018980447.1">
    <property type="nucleotide sequence ID" value="NZ_BAQD01000147.1"/>
</dbReference>
<dbReference type="EMBL" id="BAQD01000147">
    <property type="protein sequence ID" value="GBQ08921.1"/>
    <property type="molecule type" value="Genomic_DNA"/>
</dbReference>
<dbReference type="Proteomes" id="UP001062901">
    <property type="component" value="Unassembled WGS sequence"/>
</dbReference>
<comment type="caution">
    <text evidence="1">The sequence shown here is derived from an EMBL/GenBank/DDBJ whole genome shotgun (WGS) entry which is preliminary data.</text>
</comment>
<gene>
    <name evidence="1" type="ORF">AA15669_1964</name>
</gene>
<accession>A0ABQ0P1H9</accession>
<sequence>MSFPHKIAEERRWRVLDFLEMAPCHSLNDDIIRTMFREAGFPIDVVSLDDDLDHLERYDCVMITRYRLDHGRYLSVVKLTIEGQQTWQCERRIPGVVARRPL</sequence>